<organism evidence="2 3">
    <name type="scientific">Kribbella voronezhensis</name>
    <dbReference type="NCBI Taxonomy" id="2512212"/>
    <lineage>
        <taxon>Bacteria</taxon>
        <taxon>Bacillati</taxon>
        <taxon>Actinomycetota</taxon>
        <taxon>Actinomycetes</taxon>
        <taxon>Propionibacteriales</taxon>
        <taxon>Kribbellaceae</taxon>
        <taxon>Kribbella</taxon>
    </lineage>
</organism>
<dbReference type="OrthoDB" id="2676808at2"/>
<dbReference type="InterPro" id="IPR036795">
    <property type="entry name" value="IMP_cyclohydrolase-like_sf"/>
</dbReference>
<name>A0A4R7T8R0_9ACTN</name>
<accession>A0A4R7T8R0</accession>
<comment type="caution">
    <text evidence="2">The sequence shown here is derived from an EMBL/GenBank/DDBJ whole genome shotgun (WGS) entry which is preliminary data.</text>
</comment>
<keyword evidence="2" id="KW-0378">Hydrolase</keyword>
<dbReference type="GO" id="GO:0003937">
    <property type="term" value="F:IMP cyclohydrolase activity"/>
    <property type="evidence" value="ECO:0007669"/>
    <property type="project" value="InterPro"/>
</dbReference>
<dbReference type="SUPFAM" id="SSF75569">
    <property type="entry name" value="Archaeal IMP cyclohydrolase PurO"/>
    <property type="match status" value="1"/>
</dbReference>
<feature type="domain" description="Inosine monophosphate cyclohydrolase-like" evidence="1">
    <location>
        <begin position="13"/>
        <end position="178"/>
    </location>
</feature>
<proteinExistence type="predicted"/>
<dbReference type="EMBL" id="SOCE01000001">
    <property type="protein sequence ID" value="TDU88350.1"/>
    <property type="molecule type" value="Genomic_DNA"/>
</dbReference>
<evidence type="ECO:0000259" key="1">
    <source>
        <dbReference type="Pfam" id="PF07826"/>
    </source>
</evidence>
<dbReference type="Gene3D" id="3.60.20.20">
    <property type="entry name" value="Inosine monophosphate cyclohydrolase-like"/>
    <property type="match status" value="1"/>
</dbReference>
<protein>
    <submittedName>
        <fullName evidence="2">IMP cyclohydrolase-like protein</fullName>
    </submittedName>
</protein>
<gene>
    <name evidence="2" type="ORF">EV138_1894</name>
</gene>
<dbReference type="AlphaFoldDB" id="A0A4R7T8R0"/>
<evidence type="ECO:0000313" key="2">
    <source>
        <dbReference type="EMBL" id="TDU88350.1"/>
    </source>
</evidence>
<sequence length="227" mass="24650">MATLVDVVGGCEYPGRGVAIGRDSDGRPFAAYWLTGRSPASQQRELVISEREIVVQDLAGAATDELRHYTAAIRDEDWFIVGNGNHVSELAGTHADCVDLQVALRNLDYEPDPPIRTPRIFAGAVVEGPELLDVVVGSARSYSADQVQHPSLFLRRSEEATAGVVTTYSGTAAQVVTDGYPVVTSVDVEWESLPDLLWNRLDPSLRVALAVIPLHTESLEDSILRAR</sequence>
<dbReference type="GO" id="GO:0006188">
    <property type="term" value="P:IMP biosynthetic process"/>
    <property type="evidence" value="ECO:0007669"/>
    <property type="project" value="InterPro"/>
</dbReference>
<dbReference type="Proteomes" id="UP000295151">
    <property type="component" value="Unassembled WGS sequence"/>
</dbReference>
<dbReference type="InterPro" id="IPR020600">
    <property type="entry name" value="IMP_cyclohydrolase-like"/>
</dbReference>
<dbReference type="RefSeq" id="WP_133977987.1">
    <property type="nucleotide sequence ID" value="NZ_SOCE01000001.1"/>
</dbReference>
<evidence type="ECO:0000313" key="3">
    <source>
        <dbReference type="Proteomes" id="UP000295151"/>
    </source>
</evidence>
<keyword evidence="3" id="KW-1185">Reference proteome</keyword>
<dbReference type="Pfam" id="PF07826">
    <property type="entry name" value="IMP_cyclohyd"/>
    <property type="match status" value="1"/>
</dbReference>
<reference evidence="2 3" key="1">
    <citation type="submission" date="2019-03" db="EMBL/GenBank/DDBJ databases">
        <title>Genomic Encyclopedia of Type Strains, Phase III (KMG-III): the genomes of soil and plant-associated and newly described type strains.</title>
        <authorList>
            <person name="Whitman W."/>
        </authorList>
    </citation>
    <scope>NUCLEOTIDE SEQUENCE [LARGE SCALE GENOMIC DNA]</scope>
    <source>
        <strain evidence="2 3">VKM Ac-2575</strain>
    </source>
</reference>